<feature type="compositionally biased region" description="Basic and acidic residues" evidence="1">
    <location>
        <begin position="11"/>
        <end position="30"/>
    </location>
</feature>
<proteinExistence type="predicted"/>
<feature type="compositionally biased region" description="Polar residues" evidence="1">
    <location>
        <begin position="1"/>
        <end position="10"/>
    </location>
</feature>
<comment type="caution">
    <text evidence="2">The sequence shown here is derived from an EMBL/GenBank/DDBJ whole genome shotgun (WGS) entry which is preliminary data.</text>
</comment>
<feature type="region of interest" description="Disordered" evidence="1">
    <location>
        <begin position="1"/>
        <end position="90"/>
    </location>
</feature>
<reference evidence="2" key="1">
    <citation type="journal article" date="2020" name="G3 (Bethesda)">
        <title>High-Quality Assemblies for Three Invasive Social Wasps from the &lt;i&gt;Vespula&lt;/i&gt; Genus.</title>
        <authorList>
            <person name="Harrop T.W.R."/>
            <person name="Guhlin J."/>
            <person name="McLaughlin G.M."/>
            <person name="Permina E."/>
            <person name="Stockwell P."/>
            <person name="Gilligan J."/>
            <person name="Le Lec M.F."/>
            <person name="Gruber M.A.M."/>
            <person name="Quinn O."/>
            <person name="Lovegrove M."/>
            <person name="Duncan E.J."/>
            <person name="Remnant E.J."/>
            <person name="Van Eeckhoven J."/>
            <person name="Graham B."/>
            <person name="Knapp R.A."/>
            <person name="Langford K.W."/>
            <person name="Kronenberg Z."/>
            <person name="Press M.O."/>
            <person name="Eacker S.M."/>
            <person name="Wilson-Rankin E.E."/>
            <person name="Purcell J."/>
            <person name="Lester P.J."/>
            <person name="Dearden P.K."/>
        </authorList>
    </citation>
    <scope>NUCLEOTIDE SEQUENCE</scope>
    <source>
        <strain evidence="2">Marl-1</strain>
    </source>
</reference>
<name>A0A834MXP6_VESVU</name>
<evidence type="ECO:0000256" key="1">
    <source>
        <dbReference type="SAM" id="MobiDB-lite"/>
    </source>
</evidence>
<dbReference type="EMBL" id="JACSEA010000011">
    <property type="protein sequence ID" value="KAF7389130.1"/>
    <property type="molecule type" value="Genomic_DNA"/>
</dbReference>
<evidence type="ECO:0000313" key="3">
    <source>
        <dbReference type="Proteomes" id="UP000614350"/>
    </source>
</evidence>
<protein>
    <submittedName>
        <fullName evidence="2">Uncharacterized protein</fullName>
    </submittedName>
</protein>
<sequence length="90" mass="10294">MASQTQQYESLKQKREEERKSRGMGEKDGRMTMVEGTGRTAPTASSSLSSSNGGVESKEEEEEEEEREEAEEEEEEEEEEEKKKRSGSWL</sequence>
<gene>
    <name evidence="2" type="ORF">HZH66_010267</name>
</gene>
<feature type="compositionally biased region" description="Acidic residues" evidence="1">
    <location>
        <begin position="58"/>
        <end position="80"/>
    </location>
</feature>
<dbReference type="Proteomes" id="UP000614350">
    <property type="component" value="Unassembled WGS sequence"/>
</dbReference>
<accession>A0A834MXP6</accession>
<dbReference type="AlphaFoldDB" id="A0A834MXP6"/>
<organism evidence="2 3">
    <name type="scientific">Vespula vulgaris</name>
    <name type="common">Yellow jacket</name>
    <name type="synonym">Wasp</name>
    <dbReference type="NCBI Taxonomy" id="7454"/>
    <lineage>
        <taxon>Eukaryota</taxon>
        <taxon>Metazoa</taxon>
        <taxon>Ecdysozoa</taxon>
        <taxon>Arthropoda</taxon>
        <taxon>Hexapoda</taxon>
        <taxon>Insecta</taxon>
        <taxon>Pterygota</taxon>
        <taxon>Neoptera</taxon>
        <taxon>Endopterygota</taxon>
        <taxon>Hymenoptera</taxon>
        <taxon>Apocrita</taxon>
        <taxon>Aculeata</taxon>
        <taxon>Vespoidea</taxon>
        <taxon>Vespidae</taxon>
        <taxon>Vespinae</taxon>
        <taxon>Vespula</taxon>
    </lineage>
</organism>
<evidence type="ECO:0000313" key="2">
    <source>
        <dbReference type="EMBL" id="KAF7389130.1"/>
    </source>
</evidence>
<keyword evidence="3" id="KW-1185">Reference proteome</keyword>